<comment type="caution">
    <text evidence="3">The sequence shown here is derived from an EMBL/GenBank/DDBJ whole genome shotgun (WGS) entry which is preliminary data.</text>
</comment>
<accession>A0A2M6X0I1</accession>
<sequence>MAMAAHALNAFVFVIDKTILGVQQAEISRPARYAAYSGLTAGAAGGLLLVSFTPPTSLLLWQSAAAGATWVAALWLFFRGLKAGEPSRVVPVAGAAVPLFTLIFAAGLLGEQLGGEQLLGVVGLIAGGGLLSVRLRGGRGLPPAAASAAVLSGAAFAAHFAVMDAAYAGFFPFITIFAYTRLGVAAAALLLWLLLRLLQSHDSVAGLGNRGGLRSRRAAVAAAFFTGKGIGTAALLLQNYAIYLGSVTVVNALQGFQYVFLLMLAAGISRVRPRYFREEWSRVAAWQKIGGVVLVGIGLALVL</sequence>
<organism evidence="3 4">
    <name type="scientific">Candidatus Andersenbacteria bacterium CG10_big_fil_rev_8_21_14_0_10_54_11</name>
    <dbReference type="NCBI Taxonomy" id="1974485"/>
    <lineage>
        <taxon>Bacteria</taxon>
        <taxon>Candidatus Anderseniibacteriota</taxon>
    </lineage>
</organism>
<dbReference type="SUPFAM" id="SSF103481">
    <property type="entry name" value="Multidrug resistance efflux transporter EmrE"/>
    <property type="match status" value="1"/>
</dbReference>
<dbReference type="GO" id="GO:0016020">
    <property type="term" value="C:membrane"/>
    <property type="evidence" value="ECO:0007669"/>
    <property type="project" value="InterPro"/>
</dbReference>
<evidence type="ECO:0000313" key="3">
    <source>
        <dbReference type="EMBL" id="PIT98504.1"/>
    </source>
</evidence>
<feature type="transmembrane region" description="Helical" evidence="1">
    <location>
        <begin position="58"/>
        <end position="77"/>
    </location>
</feature>
<dbReference type="InterPro" id="IPR000620">
    <property type="entry name" value="EamA_dom"/>
</dbReference>
<proteinExistence type="predicted"/>
<feature type="transmembrane region" description="Helical" evidence="1">
    <location>
        <begin position="176"/>
        <end position="198"/>
    </location>
</feature>
<feature type="transmembrane region" description="Helical" evidence="1">
    <location>
        <begin position="115"/>
        <end position="133"/>
    </location>
</feature>
<keyword evidence="1" id="KW-0812">Transmembrane</keyword>
<feature type="domain" description="EamA" evidence="2">
    <location>
        <begin position="30"/>
        <end position="130"/>
    </location>
</feature>
<feature type="transmembrane region" description="Helical" evidence="1">
    <location>
        <begin position="145"/>
        <end position="170"/>
    </location>
</feature>
<feature type="transmembrane region" description="Helical" evidence="1">
    <location>
        <begin position="89"/>
        <end position="109"/>
    </location>
</feature>
<evidence type="ECO:0000256" key="1">
    <source>
        <dbReference type="SAM" id="Phobius"/>
    </source>
</evidence>
<gene>
    <name evidence="3" type="ORF">COT71_00450</name>
</gene>
<evidence type="ECO:0000313" key="4">
    <source>
        <dbReference type="Proteomes" id="UP000230731"/>
    </source>
</evidence>
<dbReference type="Pfam" id="PF00892">
    <property type="entry name" value="EamA"/>
    <property type="match status" value="1"/>
</dbReference>
<name>A0A2M6X0I1_9BACT</name>
<keyword evidence="1" id="KW-1133">Transmembrane helix</keyword>
<feature type="transmembrane region" description="Helical" evidence="1">
    <location>
        <begin position="219"/>
        <end position="243"/>
    </location>
</feature>
<keyword evidence="1" id="KW-0472">Membrane</keyword>
<reference evidence="4" key="1">
    <citation type="submission" date="2017-09" db="EMBL/GenBank/DDBJ databases">
        <title>Depth-based differentiation of microbial function through sediment-hosted aquifers and enrichment of novel symbionts in the deep terrestrial subsurface.</title>
        <authorList>
            <person name="Probst A.J."/>
            <person name="Ladd B."/>
            <person name="Jarett J.K."/>
            <person name="Geller-Mcgrath D.E."/>
            <person name="Sieber C.M.K."/>
            <person name="Emerson J.B."/>
            <person name="Anantharaman K."/>
            <person name="Thomas B.C."/>
            <person name="Malmstrom R."/>
            <person name="Stieglmeier M."/>
            <person name="Klingl A."/>
            <person name="Woyke T."/>
            <person name="Ryan C.M."/>
            <person name="Banfield J.F."/>
        </authorList>
    </citation>
    <scope>NUCLEOTIDE SEQUENCE [LARGE SCALE GENOMIC DNA]</scope>
</reference>
<feature type="transmembrane region" description="Helical" evidence="1">
    <location>
        <begin position="283"/>
        <end position="302"/>
    </location>
</feature>
<dbReference type="EMBL" id="PEZP01000004">
    <property type="protein sequence ID" value="PIT98504.1"/>
    <property type="molecule type" value="Genomic_DNA"/>
</dbReference>
<evidence type="ECO:0000259" key="2">
    <source>
        <dbReference type="Pfam" id="PF00892"/>
    </source>
</evidence>
<dbReference type="AlphaFoldDB" id="A0A2M6X0I1"/>
<dbReference type="InterPro" id="IPR037185">
    <property type="entry name" value="EmrE-like"/>
</dbReference>
<dbReference type="Proteomes" id="UP000230731">
    <property type="component" value="Unassembled WGS sequence"/>
</dbReference>
<feature type="transmembrane region" description="Helical" evidence="1">
    <location>
        <begin position="33"/>
        <end position="52"/>
    </location>
</feature>
<protein>
    <recommendedName>
        <fullName evidence="2">EamA domain-containing protein</fullName>
    </recommendedName>
</protein>
<feature type="transmembrane region" description="Helical" evidence="1">
    <location>
        <begin position="255"/>
        <end position="271"/>
    </location>
</feature>